<dbReference type="AlphaFoldDB" id="A0A2P2PZ59"/>
<evidence type="ECO:0000313" key="1">
    <source>
        <dbReference type="EMBL" id="MBX60041.1"/>
    </source>
</evidence>
<reference evidence="1" key="1">
    <citation type="submission" date="2018-02" db="EMBL/GenBank/DDBJ databases">
        <title>Rhizophora mucronata_Transcriptome.</title>
        <authorList>
            <person name="Meera S.P."/>
            <person name="Sreeshan A."/>
            <person name="Augustine A."/>
        </authorList>
    </citation>
    <scope>NUCLEOTIDE SEQUENCE</scope>
    <source>
        <tissue evidence="1">Leaf</tissue>
    </source>
</reference>
<accession>A0A2P2PZ59</accession>
<organism evidence="1">
    <name type="scientific">Rhizophora mucronata</name>
    <name type="common">Asiatic mangrove</name>
    <dbReference type="NCBI Taxonomy" id="61149"/>
    <lineage>
        <taxon>Eukaryota</taxon>
        <taxon>Viridiplantae</taxon>
        <taxon>Streptophyta</taxon>
        <taxon>Embryophyta</taxon>
        <taxon>Tracheophyta</taxon>
        <taxon>Spermatophyta</taxon>
        <taxon>Magnoliopsida</taxon>
        <taxon>eudicotyledons</taxon>
        <taxon>Gunneridae</taxon>
        <taxon>Pentapetalae</taxon>
        <taxon>rosids</taxon>
        <taxon>fabids</taxon>
        <taxon>Malpighiales</taxon>
        <taxon>Rhizophoraceae</taxon>
        <taxon>Rhizophora</taxon>
    </lineage>
</organism>
<sequence length="31" mass="3568">MYSPSMDNSIHYTSHELFQHDGDINHISFSG</sequence>
<proteinExistence type="predicted"/>
<protein>
    <submittedName>
        <fullName evidence="1">Uncharacterized protein</fullName>
    </submittedName>
</protein>
<dbReference type="EMBL" id="GGEC01079557">
    <property type="protein sequence ID" value="MBX60041.1"/>
    <property type="molecule type" value="Transcribed_RNA"/>
</dbReference>
<name>A0A2P2PZ59_RHIMU</name>